<feature type="transmembrane region" description="Helical" evidence="1">
    <location>
        <begin position="59"/>
        <end position="77"/>
    </location>
</feature>
<reference evidence="3 4" key="1">
    <citation type="submission" date="2022-09" db="EMBL/GenBank/DDBJ databases">
        <title>Complete genome sequence of Janibacter terrae strain COS04-44, PCL-degrading bacteria isolated from oil spilled coast.</title>
        <authorList>
            <person name="Park H."/>
            <person name="Kim J.Y."/>
            <person name="An S.H."/>
            <person name="Lee C.M."/>
            <person name="Weon H.-Y."/>
        </authorList>
    </citation>
    <scope>NUCLEOTIDE SEQUENCE [LARGE SCALE GENOMIC DNA]</scope>
    <source>
        <strain evidence="3 4">COS04-44</strain>
    </source>
</reference>
<feature type="transmembrane region" description="Helical" evidence="1">
    <location>
        <begin position="213"/>
        <end position="233"/>
    </location>
</feature>
<feature type="transmembrane region" description="Helical" evidence="1">
    <location>
        <begin position="83"/>
        <end position="101"/>
    </location>
</feature>
<dbReference type="EMBL" id="CP104874">
    <property type="protein sequence ID" value="WWF05661.1"/>
    <property type="molecule type" value="Genomic_DNA"/>
</dbReference>
<feature type="transmembrane region" description="Helical" evidence="1">
    <location>
        <begin position="33"/>
        <end position="52"/>
    </location>
</feature>
<dbReference type="RefSeq" id="WP_338538518.1">
    <property type="nucleotide sequence ID" value="NZ_CP104874.1"/>
</dbReference>
<evidence type="ECO:0000256" key="1">
    <source>
        <dbReference type="SAM" id="Phobius"/>
    </source>
</evidence>
<accession>A0ABZ2FEU6</accession>
<keyword evidence="1" id="KW-0472">Membrane</keyword>
<proteinExistence type="predicted"/>
<feature type="transmembrane region" description="Helical" evidence="1">
    <location>
        <begin position="186"/>
        <end position="207"/>
    </location>
</feature>
<dbReference type="Proteomes" id="UP001381003">
    <property type="component" value="Chromosome"/>
</dbReference>
<protein>
    <recommendedName>
        <fullName evidence="2">HD/PDEase domain-containing protein</fullName>
    </recommendedName>
</protein>
<gene>
    <name evidence="3" type="ORF">N5P18_01965</name>
</gene>
<feature type="transmembrane region" description="Helical" evidence="1">
    <location>
        <begin position="113"/>
        <end position="132"/>
    </location>
</feature>
<keyword evidence="1" id="KW-1133">Transmembrane helix</keyword>
<keyword evidence="4" id="KW-1185">Reference proteome</keyword>
<dbReference type="Gene3D" id="1.10.3210.10">
    <property type="entry name" value="Hypothetical protein af1432"/>
    <property type="match status" value="1"/>
</dbReference>
<dbReference type="PANTHER" id="PTHR45228:SF4">
    <property type="entry name" value="LIPOPROTEIN"/>
    <property type="match status" value="1"/>
</dbReference>
<evidence type="ECO:0000313" key="4">
    <source>
        <dbReference type="Proteomes" id="UP001381003"/>
    </source>
</evidence>
<sequence>MTERAGRSGLILFVGAILVGSYAAINADITPGVVTGFTAVSVLAIIVGEQVPLVVAGRAIAPLTTAPALGLVLAAASGTVIDGWTVLAIVWLSILMGGLLVRVRGGSVIEGSLGARFLGVAVTTYLSHSPAVRGDNLVEWTFDPAHSSTLGALGMLAAALAGGLVERALETLVLWLGEERPLARVLAVEVGPLAGIGGATIATGPLIALSSPYLEWAAIPLLIIPVVLTYVAVRRVIGIRDALEQSMLAMSRLSEVAGLTRPGHSQRVARLAVAIGRSLEMDLAALRLVERTALLHDLGQLGLAEPLRGGATIHATAIQEAQIAYSTRRLVAGTPQLAELLPLLDQVRTPFRRTREFGEHIPIASRIVRVANAWDDITEGARSPRAQAVALERLHLGLGYDYDPEVVAALEQAVMERAV</sequence>
<feature type="domain" description="HD/PDEase" evidence="2">
    <location>
        <begin position="257"/>
        <end position="386"/>
    </location>
</feature>
<dbReference type="InterPro" id="IPR003607">
    <property type="entry name" value="HD/PDEase_dom"/>
</dbReference>
<evidence type="ECO:0000313" key="3">
    <source>
        <dbReference type="EMBL" id="WWF05661.1"/>
    </source>
</evidence>
<evidence type="ECO:0000259" key="2">
    <source>
        <dbReference type="SMART" id="SM00471"/>
    </source>
</evidence>
<organism evidence="3 4">
    <name type="scientific">Janibacter terrae</name>
    <dbReference type="NCBI Taxonomy" id="103817"/>
    <lineage>
        <taxon>Bacteria</taxon>
        <taxon>Bacillati</taxon>
        <taxon>Actinomycetota</taxon>
        <taxon>Actinomycetes</taxon>
        <taxon>Micrococcales</taxon>
        <taxon>Intrasporangiaceae</taxon>
        <taxon>Janibacter</taxon>
    </lineage>
</organism>
<dbReference type="SUPFAM" id="SSF109604">
    <property type="entry name" value="HD-domain/PDEase-like"/>
    <property type="match status" value="1"/>
</dbReference>
<feature type="transmembrane region" description="Helical" evidence="1">
    <location>
        <begin position="144"/>
        <end position="165"/>
    </location>
</feature>
<dbReference type="InterPro" id="IPR052020">
    <property type="entry name" value="Cyclic_di-GMP/3'3'-cGAMP_PDE"/>
</dbReference>
<name>A0ABZ2FEU6_9MICO</name>
<keyword evidence="1" id="KW-0812">Transmembrane</keyword>
<dbReference type="PANTHER" id="PTHR45228">
    <property type="entry name" value="CYCLIC DI-GMP PHOSPHODIESTERASE TM_0186-RELATED"/>
    <property type="match status" value="1"/>
</dbReference>
<dbReference type="SMART" id="SM00471">
    <property type="entry name" value="HDc"/>
    <property type="match status" value="1"/>
</dbReference>
<dbReference type="CDD" id="cd00077">
    <property type="entry name" value="HDc"/>
    <property type="match status" value="1"/>
</dbReference>